<dbReference type="PROSITE" id="PS50977">
    <property type="entry name" value="HTH_TETR_2"/>
    <property type="match status" value="1"/>
</dbReference>
<reference evidence="5" key="1">
    <citation type="journal article" date="2014" name="Int. J. Syst. Evol. Microbiol.">
        <title>Complete genome sequence of Corynebacterium casei LMG S-19264T (=DSM 44701T), isolated from a smear-ripened cheese.</title>
        <authorList>
            <consortium name="US DOE Joint Genome Institute (JGI-PGF)"/>
            <person name="Walter F."/>
            <person name="Albersmeier A."/>
            <person name="Kalinowski J."/>
            <person name="Ruckert C."/>
        </authorList>
    </citation>
    <scope>NUCLEOTIDE SEQUENCE</scope>
    <source>
        <strain evidence="5">JCM 3131</strain>
    </source>
</reference>
<evidence type="ECO:0000256" key="1">
    <source>
        <dbReference type="ARBA" id="ARBA00023125"/>
    </source>
</evidence>
<keyword evidence="1 2" id="KW-0238">DNA-binding</keyword>
<evidence type="ECO:0000256" key="2">
    <source>
        <dbReference type="PROSITE-ProRule" id="PRU00335"/>
    </source>
</evidence>
<evidence type="ECO:0000256" key="3">
    <source>
        <dbReference type="SAM" id="MobiDB-lite"/>
    </source>
</evidence>
<accession>A0A918BJT9</accession>
<sequence>MTNKRTADRLEPGTVIRAALERLDEKGLEALSPRAVAARLGVRMNTVLWHVKTKARMLELMADAVLGEVPLDDLPSAPAERARELARRVRRALLPTATAPHSSSAPTSPNPTPRASRRRSSPRSWRPG</sequence>
<keyword evidence="6" id="KW-1185">Reference proteome</keyword>
<evidence type="ECO:0000313" key="5">
    <source>
        <dbReference type="EMBL" id="GGQ68923.1"/>
    </source>
</evidence>
<dbReference type="InterPro" id="IPR009057">
    <property type="entry name" value="Homeodomain-like_sf"/>
</dbReference>
<dbReference type="SUPFAM" id="SSF46689">
    <property type="entry name" value="Homeodomain-like"/>
    <property type="match status" value="1"/>
</dbReference>
<dbReference type="Gene3D" id="1.10.357.10">
    <property type="entry name" value="Tetracycline Repressor, domain 2"/>
    <property type="match status" value="1"/>
</dbReference>
<feature type="DNA-binding region" description="H-T-H motif" evidence="2">
    <location>
        <begin position="32"/>
        <end position="51"/>
    </location>
</feature>
<dbReference type="InterPro" id="IPR001647">
    <property type="entry name" value="HTH_TetR"/>
</dbReference>
<dbReference type="AlphaFoldDB" id="A0A918BJT9"/>
<organism evidence="5 6">
    <name type="scientific">Streptomyces ruber</name>
    <dbReference type="NCBI Taxonomy" id="83378"/>
    <lineage>
        <taxon>Bacteria</taxon>
        <taxon>Bacillati</taxon>
        <taxon>Actinomycetota</taxon>
        <taxon>Actinomycetes</taxon>
        <taxon>Kitasatosporales</taxon>
        <taxon>Streptomycetaceae</taxon>
        <taxon>Streptomyces</taxon>
    </lineage>
</organism>
<dbReference type="Pfam" id="PF00440">
    <property type="entry name" value="TetR_N"/>
    <property type="match status" value="1"/>
</dbReference>
<feature type="compositionally biased region" description="Low complexity" evidence="3">
    <location>
        <begin position="92"/>
        <end position="107"/>
    </location>
</feature>
<gene>
    <name evidence="5" type="ORF">GCM10010145_43320</name>
</gene>
<dbReference type="Proteomes" id="UP000620156">
    <property type="component" value="Unassembled WGS sequence"/>
</dbReference>
<proteinExistence type="predicted"/>
<dbReference type="EMBL" id="BMQK01000010">
    <property type="protein sequence ID" value="GGQ68923.1"/>
    <property type="molecule type" value="Genomic_DNA"/>
</dbReference>
<evidence type="ECO:0000313" key="6">
    <source>
        <dbReference type="Proteomes" id="UP000620156"/>
    </source>
</evidence>
<feature type="region of interest" description="Disordered" evidence="3">
    <location>
        <begin position="91"/>
        <end position="128"/>
    </location>
</feature>
<name>A0A918BJT9_9ACTN</name>
<reference evidence="5" key="2">
    <citation type="submission" date="2020-09" db="EMBL/GenBank/DDBJ databases">
        <authorList>
            <person name="Sun Q."/>
            <person name="Ohkuma M."/>
        </authorList>
    </citation>
    <scope>NUCLEOTIDE SEQUENCE</scope>
    <source>
        <strain evidence="5">JCM 3131</strain>
    </source>
</reference>
<comment type="caution">
    <text evidence="5">The sequence shown here is derived from an EMBL/GenBank/DDBJ whole genome shotgun (WGS) entry which is preliminary data.</text>
</comment>
<feature type="domain" description="HTH tetR-type" evidence="4">
    <location>
        <begin position="9"/>
        <end position="69"/>
    </location>
</feature>
<evidence type="ECO:0000259" key="4">
    <source>
        <dbReference type="PROSITE" id="PS50977"/>
    </source>
</evidence>
<protein>
    <recommendedName>
        <fullName evidence="4">HTH tetR-type domain-containing protein</fullName>
    </recommendedName>
</protein>
<dbReference type="GO" id="GO:0003677">
    <property type="term" value="F:DNA binding"/>
    <property type="evidence" value="ECO:0007669"/>
    <property type="project" value="UniProtKB-UniRule"/>
</dbReference>